<feature type="region of interest" description="Disordered" evidence="4">
    <location>
        <begin position="1"/>
        <end position="27"/>
    </location>
</feature>
<dbReference type="SUPFAM" id="SSF46689">
    <property type="entry name" value="Homeodomain-like"/>
    <property type="match status" value="1"/>
</dbReference>
<dbReference type="GO" id="GO:0003700">
    <property type="term" value="F:DNA-binding transcription factor activity"/>
    <property type="evidence" value="ECO:0007669"/>
    <property type="project" value="InterPro"/>
</dbReference>
<keyword evidence="7" id="KW-1185">Reference proteome</keyword>
<dbReference type="PROSITE" id="PS00041">
    <property type="entry name" value="HTH_ARAC_FAMILY_1"/>
    <property type="match status" value="1"/>
</dbReference>
<protein>
    <submittedName>
        <fullName evidence="6">AraC family transcriptional regulator</fullName>
    </submittedName>
</protein>
<dbReference type="SMART" id="SM00342">
    <property type="entry name" value="HTH_ARAC"/>
    <property type="match status" value="1"/>
</dbReference>
<dbReference type="InterPro" id="IPR046532">
    <property type="entry name" value="DUF6597"/>
</dbReference>
<reference evidence="6 7" key="1">
    <citation type="submission" date="2019-05" db="EMBL/GenBank/DDBJ databases">
        <title>Nakamurella sp. N5BH11, whole genome shotgun sequence.</title>
        <authorList>
            <person name="Tuo L."/>
        </authorList>
    </citation>
    <scope>NUCLEOTIDE SEQUENCE [LARGE SCALE GENOMIC DNA]</scope>
    <source>
        <strain evidence="6 7">N5BH11</strain>
    </source>
</reference>
<organism evidence="6 7">
    <name type="scientific">Nakamurella flava</name>
    <dbReference type="NCBI Taxonomy" id="2576308"/>
    <lineage>
        <taxon>Bacteria</taxon>
        <taxon>Bacillati</taxon>
        <taxon>Actinomycetota</taxon>
        <taxon>Actinomycetes</taxon>
        <taxon>Nakamurellales</taxon>
        <taxon>Nakamurellaceae</taxon>
        <taxon>Nakamurella</taxon>
    </lineage>
</organism>
<comment type="caution">
    <text evidence="6">The sequence shown here is derived from an EMBL/GenBank/DDBJ whole genome shotgun (WGS) entry which is preliminary data.</text>
</comment>
<dbReference type="PANTHER" id="PTHR46796">
    <property type="entry name" value="HTH-TYPE TRANSCRIPTIONAL ACTIVATOR RHAS-RELATED"/>
    <property type="match status" value="1"/>
</dbReference>
<dbReference type="Pfam" id="PF20240">
    <property type="entry name" value="DUF6597"/>
    <property type="match status" value="1"/>
</dbReference>
<evidence type="ECO:0000313" key="6">
    <source>
        <dbReference type="EMBL" id="TKV60543.1"/>
    </source>
</evidence>
<gene>
    <name evidence="6" type="ORF">FDO65_02210</name>
</gene>
<dbReference type="Gene3D" id="1.10.10.60">
    <property type="entry name" value="Homeodomain-like"/>
    <property type="match status" value="1"/>
</dbReference>
<dbReference type="PANTHER" id="PTHR46796:SF15">
    <property type="entry name" value="BLL1074 PROTEIN"/>
    <property type="match status" value="1"/>
</dbReference>
<dbReference type="InterPro" id="IPR018060">
    <property type="entry name" value="HTH_AraC"/>
</dbReference>
<sequence>MKPDSSVGQPARAERDDPVERAHLRDPADRSHTMYRYPVTDELTDLVRRYWVPVWSVPAGQAVEQHVLQYPCALLVVSTDYARFYGVTAGLSRTTLQGAGWAVGVLCQPATGWLLTRRSMADYRDQSVDLVDLLGDGAPAVVANVRAAMAADPHSPAAHQVAVAALAAVLAPCLPVDPEGRLVNDIVAAVEADTGWSSTAPALDRVARLAAHVGLSERALQRVVRRRVGLSPKWLIQRHRLHQAAGRLRDTCSPADLAALAADLGYADQAHFTRDFRTVTGQTPGEFARRYR</sequence>
<evidence type="ECO:0000256" key="3">
    <source>
        <dbReference type="ARBA" id="ARBA00023163"/>
    </source>
</evidence>
<proteinExistence type="predicted"/>
<evidence type="ECO:0000256" key="4">
    <source>
        <dbReference type="SAM" id="MobiDB-lite"/>
    </source>
</evidence>
<evidence type="ECO:0000256" key="2">
    <source>
        <dbReference type="ARBA" id="ARBA00023125"/>
    </source>
</evidence>
<accession>A0A4U6QJE2</accession>
<evidence type="ECO:0000256" key="1">
    <source>
        <dbReference type="ARBA" id="ARBA00023015"/>
    </source>
</evidence>
<feature type="compositionally biased region" description="Basic and acidic residues" evidence="4">
    <location>
        <begin position="12"/>
        <end position="27"/>
    </location>
</feature>
<dbReference type="OrthoDB" id="2559672at2"/>
<feature type="domain" description="HTH araC/xylS-type" evidence="5">
    <location>
        <begin position="184"/>
        <end position="290"/>
    </location>
</feature>
<name>A0A4U6QJE2_9ACTN</name>
<dbReference type="Proteomes" id="UP000306985">
    <property type="component" value="Unassembled WGS sequence"/>
</dbReference>
<keyword evidence="3" id="KW-0804">Transcription</keyword>
<dbReference type="EMBL" id="SZZH01000001">
    <property type="protein sequence ID" value="TKV60543.1"/>
    <property type="molecule type" value="Genomic_DNA"/>
</dbReference>
<dbReference type="RefSeq" id="WP_137447847.1">
    <property type="nucleotide sequence ID" value="NZ_SZZH01000001.1"/>
</dbReference>
<dbReference type="AlphaFoldDB" id="A0A4U6QJE2"/>
<keyword evidence="2" id="KW-0238">DNA-binding</keyword>
<dbReference type="InterPro" id="IPR050204">
    <property type="entry name" value="AraC_XylS_family_regulators"/>
</dbReference>
<dbReference type="GO" id="GO:0043565">
    <property type="term" value="F:sequence-specific DNA binding"/>
    <property type="evidence" value="ECO:0007669"/>
    <property type="project" value="InterPro"/>
</dbReference>
<dbReference type="Pfam" id="PF12833">
    <property type="entry name" value="HTH_18"/>
    <property type="match status" value="1"/>
</dbReference>
<evidence type="ECO:0000313" key="7">
    <source>
        <dbReference type="Proteomes" id="UP000306985"/>
    </source>
</evidence>
<evidence type="ECO:0000259" key="5">
    <source>
        <dbReference type="PROSITE" id="PS01124"/>
    </source>
</evidence>
<keyword evidence="1" id="KW-0805">Transcription regulation</keyword>
<dbReference type="InterPro" id="IPR009057">
    <property type="entry name" value="Homeodomain-like_sf"/>
</dbReference>
<dbReference type="InterPro" id="IPR018062">
    <property type="entry name" value="HTH_AraC-typ_CS"/>
</dbReference>
<dbReference type="PROSITE" id="PS01124">
    <property type="entry name" value="HTH_ARAC_FAMILY_2"/>
    <property type="match status" value="1"/>
</dbReference>